<evidence type="ECO:0000256" key="19">
    <source>
        <dbReference type="ARBA" id="ARBA00022870"/>
    </source>
</evidence>
<dbReference type="HAMAP" id="MF_04083">
    <property type="entry name" value="HIV_ENV"/>
    <property type="match status" value="1"/>
</dbReference>
<evidence type="ECO:0000256" key="15">
    <source>
        <dbReference type="ARBA" id="ARBA00022703"/>
    </source>
</evidence>
<evidence type="ECO:0000256" key="17">
    <source>
        <dbReference type="ARBA" id="ARBA00022804"/>
    </source>
</evidence>
<gene>
    <name evidence="33 38" type="primary">env</name>
</gene>
<evidence type="ECO:0000256" key="11">
    <source>
        <dbReference type="ARBA" id="ARBA00022581"/>
    </source>
</evidence>
<evidence type="ECO:0000256" key="24">
    <source>
        <dbReference type="ARBA" id="ARBA00023054"/>
    </source>
</evidence>
<keyword evidence="25 33" id="KW-0472">Membrane</keyword>
<comment type="subunit">
    <text evidence="33">The mature envelope protein (Env) consists of a homotrimer of non-covalently associated gp120-gp41 heterodimers. The resulting complex protrudes from the virus surface as a spike. There seems to be as few as 10 spikes on the average virion. Surface protein gp120 interacts with host CD4, CCR5 and CXCR4. Gp120 also interacts with the C-type lectins CD209/DC-SIGN and CLEC4M/DC-SIGNR (collectively referred to as DC-SIGN(R)). Gp120 and gp41 interact with GalCer. Gp120 interacts with host ITGA4/ITGB7 complex; on CD4+ T-cells, this interaction results in rapid activation of integrin ITGAL/LFA-1, which facilitates efficient cell-to-cell spreading of HIV-1. Gp120 interacts with cell-associated heparan sulfate; this interaction increases virus infectivity on permissive cells and may be involved in infection of CD4- cells.</text>
</comment>
<dbReference type="GO" id="GO:1903911">
    <property type="term" value="P:positive regulation of receptor clustering"/>
    <property type="evidence" value="ECO:0007669"/>
    <property type="project" value="UniProtKB-UniRule"/>
</dbReference>
<dbReference type="SUPFAM" id="SSF58069">
    <property type="entry name" value="Virus ectodomain"/>
    <property type="match status" value="1"/>
</dbReference>
<dbReference type="FunFam" id="1.20.5.490:FF:000001">
    <property type="entry name" value="Envelope glycoprotein gp160"/>
    <property type="match status" value="1"/>
</dbReference>
<comment type="domain">
    <text evidence="33">The YXXL motif is involved in determining the exact site of viral release at the surface of infected mononuclear cells and promotes endocytosis. YXXL and di-leucine endocytosis motifs interact directly or indirectly with the clathrin adapter complexes, opperate independently, and their activities are not additive.</text>
</comment>
<comment type="domain">
    <text evidence="33">Some of the most genetically diverse regions of the viral genome are present in Env. They are called variable regions 1 through 5 (V1 through V5). Coreceptor usage of gp120 is determined mainly by the primary structure of the third variable region (V3) in the outer domain of gp120. The sequence of V3 determines which coreceptor, CCR5 and/or CXCR4 (corresponding to R5/macrophage, X4/T cell and R5X4/T cell and macrophage tropism), is used to trigger the fusion potential of the Env complex, and hence which cells the virus can infect. Binding to CCR5 involves a region adjacent in addition to V3.</text>
</comment>
<dbReference type="GO" id="GO:0019082">
    <property type="term" value="P:viral protein processing"/>
    <property type="evidence" value="ECO:0007669"/>
    <property type="project" value="UniProtKB-UniRule"/>
</dbReference>
<name>A0A0R8WML7_HV1</name>
<keyword evidence="20 33" id="KW-0261">Viral envelope protein</keyword>
<evidence type="ECO:0000256" key="3">
    <source>
        <dbReference type="ARBA" id="ARBA00004505"/>
    </source>
</evidence>
<feature type="region of interest" description="V5" evidence="33">
    <location>
        <begin position="454"/>
        <end position="464"/>
    </location>
</feature>
<dbReference type="GO" id="GO:0020002">
    <property type="term" value="C:host cell plasma membrane"/>
    <property type="evidence" value="ECO:0007669"/>
    <property type="project" value="UniProtKB-SubCell"/>
</dbReference>
<keyword evidence="17 33" id="KW-1161">Viral attachment to host cell</keyword>
<feature type="transmembrane region" description="Helical" evidence="34">
    <location>
        <begin position="671"/>
        <end position="698"/>
    </location>
</feature>
<dbReference type="InterPro" id="IPR000328">
    <property type="entry name" value="GP41-like"/>
</dbReference>
<feature type="region of interest" description="Immunosuppression" evidence="33">
    <location>
        <begin position="567"/>
        <end position="585"/>
    </location>
</feature>
<dbReference type="GO" id="GO:1903908">
    <property type="term" value="P:positive regulation of plasma membrane raft polarization"/>
    <property type="evidence" value="ECO:0007669"/>
    <property type="project" value="UniProtKB-UniRule"/>
</dbReference>
<evidence type="ECO:0000313" key="38">
    <source>
        <dbReference type="EMBL" id="ALA27700.1"/>
    </source>
</evidence>
<evidence type="ECO:0000256" key="10">
    <source>
        <dbReference type="ARBA" id="ARBA00022570"/>
    </source>
</evidence>
<feature type="disulfide bond" evidence="33">
    <location>
        <begin position="53"/>
        <end position="73"/>
    </location>
</feature>
<comment type="subcellular location">
    <molecule>Transmembrane protein gp41</molecule>
    <subcellularLocation>
        <location evidence="33">Virion membrane</location>
        <topology evidence="33">Single-pass type I membrane protein</topology>
    </subcellularLocation>
    <subcellularLocation>
        <location evidence="33">Host cell membrane</location>
        <topology evidence="33">Single-pass type I membrane protein</topology>
    </subcellularLocation>
    <subcellularLocation>
        <location evidence="33">Host endosome membrane</location>
        <topology evidence="33">Single-pass type I membrane protein</topology>
    </subcellularLocation>
    <text evidence="33">It is probably concentrated at the site of budding and incorporated into the virions possibly by contacts between the cytoplasmic tail of Env and the N-terminus of Gag.</text>
</comment>
<keyword evidence="26 33" id="KW-0564">Palmitate</keyword>
<comment type="subcellular location">
    <subcellularLocation>
        <location evidence="3">Host cell membrane</location>
        <topology evidence="3">Peripheral membrane protein</topology>
    </subcellularLocation>
    <subcellularLocation>
        <location evidence="1">Host cell membrane</location>
        <topology evidence="1">Single-pass type I membrane protein</topology>
    </subcellularLocation>
    <subcellularLocation>
        <location evidence="2">Host endosome membrane</location>
        <topology evidence="2">Peripheral membrane protein</topology>
    </subcellularLocation>
    <subcellularLocation>
        <location evidence="5">Host endosome membrane</location>
        <topology evidence="5">Single-pass type I membrane protein</topology>
    </subcellularLocation>
    <subcellularLocation>
        <location evidence="6">Virion membrane</location>
        <topology evidence="6">Peripheral membrane protein</topology>
    </subcellularLocation>
    <subcellularLocation>
        <location evidence="4">Virion membrane</location>
        <topology evidence="4">Single-pass type I membrane protein</topology>
    </subcellularLocation>
</comment>
<dbReference type="CDD" id="cd09909">
    <property type="entry name" value="HIV-1-like_HR1-HR2"/>
    <property type="match status" value="1"/>
</dbReference>
<comment type="domain">
    <text evidence="33">The membrane proximal external region (MPER) present in gp41 is a tryptophan-rich region recognized by the antibodies 2F5, Z13, and 4E10. MPER seems to play a role in fusion.</text>
</comment>
<evidence type="ECO:0000256" key="32">
    <source>
        <dbReference type="ARBA" id="ARBA00062028"/>
    </source>
</evidence>
<feature type="coiled-coil region" evidence="33">
    <location>
        <begin position="626"/>
        <end position="660"/>
    </location>
</feature>
<feature type="domain" description="Retroviral envelope protein GP41-like" evidence="37">
    <location>
        <begin position="523"/>
        <end position="712"/>
    </location>
</feature>
<comment type="caution">
    <text evidence="33">Lacks conserved residue(s) required for the propagation of feature annotation.</text>
</comment>
<dbReference type="FunFam" id="2.170.40.20:FF:000001">
    <property type="entry name" value="Envelope glycoprotein gp160"/>
    <property type="match status" value="1"/>
</dbReference>
<dbReference type="Gene3D" id="1.10.287.210">
    <property type="match status" value="1"/>
</dbReference>
<comment type="subcellular location">
    <molecule>Surface protein gp120</molecule>
    <subcellularLocation>
        <location evidence="33">Virion membrane</location>
        <topology evidence="33">Peripheral membrane protein</topology>
    </subcellularLocation>
    <subcellularLocation>
        <location evidence="33">Host cell membrane</location>
        <topology evidence="33">Peripheral membrane protein</topology>
    </subcellularLocation>
    <subcellularLocation>
        <location evidence="33">Host endosome membrane</location>
        <topology evidence="33">Single-pass type I membrane protein</topology>
    </subcellularLocation>
    <text evidence="33">The surface protein is not anchored to the viral envelope, but associates with the extravirion surface through its binding to TM. It is probably concentrated at the site of budding and incorporated into the virions possibly by contacts between the cytoplasmic tail of Env and the N-terminus of Gag.</text>
</comment>
<keyword evidence="15 33" id="KW-0053">Apoptosis</keyword>
<dbReference type="GO" id="GO:0044175">
    <property type="term" value="C:host cell endosome membrane"/>
    <property type="evidence" value="ECO:0007669"/>
    <property type="project" value="UniProtKB-SubCell"/>
</dbReference>
<evidence type="ECO:0000256" key="34">
    <source>
        <dbReference type="RuleBase" id="RU363095"/>
    </source>
</evidence>
<dbReference type="InterPro" id="IPR000777">
    <property type="entry name" value="HIV1_Gp120"/>
</dbReference>
<evidence type="ECO:0000256" key="5">
    <source>
        <dbReference type="ARBA" id="ARBA00004578"/>
    </source>
</evidence>
<comment type="subunit">
    <text evidence="32">The mature envelope protein (Env) consists of a homotrimer of non-covalently associated gp120-gp41 heterodimers. The resulting complex protrudes from the virus surface as a spike. There seems to be as few as 10 spikes on the average virion. Interacts with host CD4, CCR5 and CXCR4. Gp120 also interacts with the C-type lectins CD209/DC-SIGN and CLEC4M/DC-SIGNR (collectively referred to as DC-SIGN(R)). Gp120 and gp41 interact with GalCer. Gp120 interacts with host ITGA4/ITGB7 complex; on CD4+ T-cells, this interaction results in rapid activation of integrin ITGAL/LFA-1, which facilitates efficient cell-to-cell spreading of HIV-1. Gp120 interacts with cell-associated heparan sulfate; this interaction increases virus infectivity on permissive cells and may be involved in infection of CD4- cells.</text>
</comment>
<evidence type="ECO:0000256" key="1">
    <source>
        <dbReference type="ARBA" id="ARBA00004402"/>
    </source>
</evidence>
<comment type="miscellaneous">
    <text evidence="33">HIV-1 lineages are divided in three main groups, M (for Major), O (for Outlier), and N (for New, or Non-M, Non-O). The vast majority of strains found worldwide belong to the group M. Group O seems to be endemic to and largely confined to Cameroon and neighboring countries in West Central Africa, where these viruses represent a small minority of HIV-1 strains. The group N is represented by a limited number of isolates from Cameroonian persons. The group M is further subdivided in 9 clades or subtypes (A to D, F to H, J and K).</text>
</comment>
<evidence type="ECO:0000256" key="8">
    <source>
        <dbReference type="ARBA" id="ARBA00022510"/>
    </source>
</evidence>
<evidence type="ECO:0000256" key="27">
    <source>
        <dbReference type="ARBA" id="ARBA00023157"/>
    </source>
</evidence>
<dbReference type="GO" id="GO:0019062">
    <property type="term" value="P:virion attachment to host cell"/>
    <property type="evidence" value="ECO:0007669"/>
    <property type="project" value="UniProtKB-UniRule"/>
</dbReference>
<feature type="region of interest" description="MPER; binding to GalCer" evidence="33">
    <location>
        <begin position="655"/>
        <end position="676"/>
    </location>
</feature>
<comment type="miscellaneous">
    <text evidence="33">Inhibitors targeting HIV-1 viral envelope proteins are used as antiretroviral drugs. Attachment of virions to the cell surface via non-specific interactions and CD4 binding can be blocked by inhibitors that include cyanovirin-N, cyclotriazadisulfonamide analogs, PRO 2000, TNX 355 and PRO 542. In addition, BMS 806 can block CD4-induced conformational changes. Env interactions with the coreceptor molecules can be targeted by CCR5 antagonists including SCH-D, maraviroc (UK 427857) and aplaviroc (GW 873140), and the CXCR4 antagonist AMD 070. Fusion of viral and cellular membranes can be inhibited by peptides such as enfuvirtide and tifuvirtide (T 1249). Resistance to inhibitors associated with mutations in Env are observed. Most of the time, single mutations confer only a modest reduction in drug susceptibility. Combination of several mutations is usually required to develop a high-level drug resistance.</text>
</comment>
<evidence type="ECO:0000259" key="36">
    <source>
        <dbReference type="Pfam" id="PF00516"/>
    </source>
</evidence>
<keyword evidence="10 33" id="KW-1165">Clathrin-mediated endocytosis of virus by host</keyword>
<dbReference type="InterPro" id="IPR036377">
    <property type="entry name" value="Gp120_core_sf"/>
</dbReference>
<keyword evidence="21 33" id="KW-1164">Virus endocytosis by host</keyword>
<evidence type="ECO:0000256" key="23">
    <source>
        <dbReference type="ARBA" id="ARBA00023046"/>
    </source>
</evidence>
<accession>A0A0R8WML7</accession>
<feature type="short sequence motif" description="YXXL motif; contains endocytosis signal" evidence="33">
    <location>
        <begin position="705"/>
        <end position="708"/>
    </location>
</feature>
<dbReference type="Gene3D" id="2.170.40.20">
    <property type="entry name" value="Human immunodeficiency virus 1, Gp160, envelope glycoprotein"/>
    <property type="match status" value="2"/>
</dbReference>
<keyword evidence="29 33" id="KW-0899">Viral immunoevasion</keyword>
<evidence type="ECO:0000256" key="9">
    <source>
        <dbReference type="ARBA" id="ARBA00022511"/>
    </source>
</evidence>
<feature type="domain" description="Human immunodeficiency virus 1 envelope glycoprotein Gp120" evidence="36">
    <location>
        <begin position="33"/>
        <end position="504"/>
    </location>
</feature>
<evidence type="ECO:0000256" key="31">
    <source>
        <dbReference type="ARBA" id="ARBA00023296"/>
    </source>
</evidence>
<comment type="function">
    <text evidence="33">Transmembrane protein gp41: Acts as a class I viral fusion protein. Under the current model, the protein has at least 3 conformational states: pre-fusion native state, pre-hairpin intermediate state, and post-fusion hairpin state. During fusion of viral and target intracellular membranes, the coiled coil regions (heptad repeats) assume a trimer-of-hairpins structure, positioning the fusion peptide in close proximity to the C-terminal region of the ectodomain. The formation of this structure appears to drive apposition and subsequent fusion of viral and target cell membranes. Complete fusion occurs in host cell endosomes and is dynamin-dependent, however some lipid transfer might occur at the plasma membrane. The virus undergoes clathrin-dependent internalization long before endosomal fusion, thus minimizing the surface exposure of conserved viral epitopes during fusion and reducing the efficacy of inhibitors targeting these epitopes. Membranes fusion leads to delivery of the nucleocapsid into the cytoplasm.</text>
</comment>
<keyword evidence="28 33" id="KW-0325">Glycoprotein</keyword>
<organismHost>
    <name type="scientific">Homo sapiens</name>
    <name type="common">Human</name>
    <dbReference type="NCBI Taxonomy" id="9606"/>
</organismHost>
<comment type="PTM">
    <text evidence="33">Specific enzymatic cleavages in vivo yield mature proteins. Envelope glycoproteins are synthesized as a inactive precursor that is heavily N-glycosylated and processed likely by host cell furin in the Golgi to yield the mature SU and TM proteins. The cleavage site between SU and TM requires the minimal sequence [KR]-X-[KR]-R. About 2 of the 9 disulfide bonds of gp41 are reduced by P4HB/PDI, following binding to CD4 receptor.</text>
</comment>
<protein>
    <recommendedName>
        <fullName evidence="33">Envelope glycoprotein gp160</fullName>
    </recommendedName>
    <alternativeName>
        <fullName evidence="33">Env polyprotein</fullName>
    </alternativeName>
    <component>
        <recommendedName>
            <fullName evidence="33">Surface protein gp120</fullName>
            <shortName evidence="33">SU</shortName>
        </recommendedName>
        <alternativeName>
            <fullName evidence="33">Glycoprotein 120</fullName>
            <shortName evidence="33">gp120</shortName>
        </alternativeName>
    </component>
    <component>
        <recommendedName>
            <fullName evidence="33">Transmembrane protein gp41</fullName>
            <shortName evidence="33">TM</shortName>
        </recommendedName>
        <alternativeName>
            <fullName evidence="33">Glycoprotein 41</fullName>
            <shortName evidence="33">gp41</shortName>
        </alternativeName>
    </component>
</protein>
<feature type="region of interest" description="CD4-binding loop" evidence="33">
    <location>
        <begin position="359"/>
        <end position="369"/>
    </location>
</feature>
<keyword evidence="12 33" id="KW-1162">Viral penetration into host cytoplasm</keyword>
<keyword evidence="18 33" id="KW-0946">Virion</keyword>
<keyword evidence="19 33" id="KW-1043">Host membrane</keyword>
<dbReference type="GO" id="GO:0075512">
    <property type="term" value="P:clathrin-dependent endocytosis of virus by host cell"/>
    <property type="evidence" value="ECO:0007669"/>
    <property type="project" value="UniProtKB-UniRule"/>
</dbReference>
<dbReference type="FunFam" id="2.170.40.20:FF:000003">
    <property type="entry name" value="Envelope glycoprotein gp160"/>
    <property type="match status" value="1"/>
</dbReference>
<feature type="region of interest" description="V2" evidence="33">
    <location>
        <begin position="154"/>
        <end position="193"/>
    </location>
</feature>
<dbReference type="GO" id="GO:0052031">
    <property type="term" value="P:symbiont-mediated perturbation of host defense response"/>
    <property type="evidence" value="ECO:0007669"/>
    <property type="project" value="UniProtKB-UniRule"/>
</dbReference>
<feature type="region of interest" description="Disordered" evidence="35">
    <location>
        <begin position="711"/>
        <end position="736"/>
    </location>
</feature>
<evidence type="ECO:0000256" key="25">
    <source>
        <dbReference type="ARBA" id="ARBA00023136"/>
    </source>
</evidence>
<dbReference type="FunFam" id="1.10.287.210:FF:000001">
    <property type="entry name" value="Envelope glycoprotein gp160"/>
    <property type="match status" value="1"/>
</dbReference>
<keyword evidence="8 33" id="KW-1170">Fusion of virus membrane with host endosomal membrane</keyword>
<evidence type="ECO:0000256" key="29">
    <source>
        <dbReference type="ARBA" id="ARBA00023280"/>
    </source>
</evidence>
<comment type="function">
    <text evidence="33">Envelope glycoprotein gp160: Oligomerizes in the host endoplasmic reticulum into predominantly trimers. In a second time, gp160 transits in the host Golgi, where glycosylation is completed. The precursor is then proteolytically cleaved in the trans-Golgi and thereby activated by cellular furin or furin-like proteases to produce gp120 and gp41.</text>
</comment>
<comment type="similarity">
    <text evidence="33">Belongs to the HIV-1 env protein family.</text>
</comment>
<dbReference type="GO" id="GO:0005198">
    <property type="term" value="F:structural molecule activity"/>
    <property type="evidence" value="ECO:0007669"/>
    <property type="project" value="UniProtKB-UniRule"/>
</dbReference>
<keyword evidence="27 33" id="KW-1015">Disulfide bond</keyword>
<keyword evidence="31 33" id="KW-1160">Virus entry into host cell</keyword>
<evidence type="ECO:0000256" key="2">
    <source>
        <dbReference type="ARBA" id="ARBA00004433"/>
    </source>
</evidence>
<comment type="PTM">
    <text evidence="33">Highly glycosylated by host. The high number of glycan on the protein is reffered to as 'glycan shield' because it contributes to hide protein sequence from adaptive immune system.</text>
</comment>
<comment type="domain">
    <text evidence="33">The CD4-binding region is targeted by the antibody b12.</text>
</comment>
<comment type="domain">
    <text evidence="33 34">The 17 amino acids long immunosuppressive region is present in many retroviral envelope proteins. Synthetic peptides derived from this relatively conserved sequence inhibit immune function in vitro and in vivo.</text>
</comment>
<dbReference type="GO" id="GO:0055036">
    <property type="term" value="C:virion membrane"/>
    <property type="evidence" value="ECO:0007669"/>
    <property type="project" value="UniProtKB-SubCell"/>
</dbReference>
<dbReference type="Pfam" id="PF00517">
    <property type="entry name" value="GP41"/>
    <property type="match status" value="1"/>
</dbReference>
<keyword evidence="11 33" id="KW-0945">Host-virus interaction</keyword>
<keyword evidence="30 33" id="KW-0449">Lipoprotein</keyword>
<dbReference type="InterPro" id="IPR037527">
    <property type="entry name" value="Gp160"/>
</dbReference>
<evidence type="ECO:0000256" key="21">
    <source>
        <dbReference type="ARBA" id="ARBA00022890"/>
    </source>
</evidence>
<dbReference type="SUPFAM" id="SSF56502">
    <property type="entry name" value="gp120 core"/>
    <property type="match status" value="2"/>
</dbReference>
<feature type="chain" id="PRO_5023557432" description="Envelope glycoprotein gp160" evidence="33">
    <location>
        <begin position="32"/>
        <end position="849"/>
    </location>
</feature>
<evidence type="ECO:0000256" key="26">
    <source>
        <dbReference type="ARBA" id="ARBA00023139"/>
    </source>
</evidence>
<organism evidence="38">
    <name type="scientific">Human immunodeficiency virus type 1</name>
    <name type="common">HIV-1</name>
    <dbReference type="NCBI Taxonomy" id="11676"/>
    <lineage>
        <taxon>Viruses</taxon>
        <taxon>Riboviria</taxon>
        <taxon>Pararnavirae</taxon>
        <taxon>Artverviricota</taxon>
        <taxon>Revtraviricetes</taxon>
        <taxon>Ortervirales</taxon>
        <taxon>Retroviridae</taxon>
        <taxon>Orthoretrovirinae</taxon>
        <taxon>Lentivirus</taxon>
        <taxon>Lentivirus humimdef1</taxon>
    </lineage>
</organism>
<keyword evidence="16 33" id="KW-0732">Signal</keyword>
<feature type="topological domain" description="Cytoplasmic" evidence="33">
    <location>
        <begin position="699"/>
        <end position="849"/>
    </location>
</feature>
<evidence type="ECO:0000256" key="28">
    <source>
        <dbReference type="ARBA" id="ARBA00023180"/>
    </source>
</evidence>
<keyword evidence="22 33" id="KW-1133">Transmembrane helix</keyword>
<evidence type="ECO:0000256" key="12">
    <source>
        <dbReference type="ARBA" id="ARBA00022595"/>
    </source>
</evidence>
<feature type="compositionally biased region" description="Basic and acidic residues" evidence="35">
    <location>
        <begin position="716"/>
        <end position="725"/>
    </location>
</feature>
<keyword evidence="14 33" id="KW-0812">Transmembrane</keyword>
<keyword evidence="7 33" id="KW-1168">Fusion of virus membrane with host membrane</keyword>
<feature type="short sequence motif" description="Di-leucine internalization motif" evidence="33">
    <location>
        <begin position="848"/>
        <end position="849"/>
    </location>
</feature>
<dbReference type="GO" id="GO:0019064">
    <property type="term" value="P:fusion of virus membrane with host plasma membrane"/>
    <property type="evidence" value="ECO:0007669"/>
    <property type="project" value="UniProtKB-UniRule"/>
</dbReference>
<dbReference type="Gene3D" id="1.20.5.490">
    <property type="entry name" value="Single helix bin"/>
    <property type="match status" value="1"/>
</dbReference>
<evidence type="ECO:0000256" key="4">
    <source>
        <dbReference type="ARBA" id="ARBA00004563"/>
    </source>
</evidence>
<dbReference type="GO" id="GO:0016020">
    <property type="term" value="C:membrane"/>
    <property type="evidence" value="ECO:0007669"/>
    <property type="project" value="UniProtKB-UniRule"/>
</dbReference>
<proteinExistence type="inferred from homology"/>
<evidence type="ECO:0000256" key="6">
    <source>
        <dbReference type="ARBA" id="ARBA00004650"/>
    </source>
</evidence>
<comment type="PTM">
    <text evidence="33">Palmitoylation of the transmembrane protein and of Env polyprotein (prior to its proteolytic cleavage) is essential for their association with host cell membrane lipid rafts. Palmitoylation is therefore required for envelope trafficking to classical lipid rafts, but not for viral replication.</text>
</comment>
<dbReference type="Pfam" id="PF00516">
    <property type="entry name" value="GP120"/>
    <property type="match status" value="1"/>
</dbReference>
<dbReference type="EMBL" id="KT283911">
    <property type="protein sequence ID" value="ALA27700.1"/>
    <property type="molecule type" value="Genomic_DNA"/>
</dbReference>
<evidence type="ECO:0000256" key="16">
    <source>
        <dbReference type="ARBA" id="ARBA00022729"/>
    </source>
</evidence>
<evidence type="ECO:0000256" key="13">
    <source>
        <dbReference type="ARBA" id="ARBA00022685"/>
    </source>
</evidence>
<evidence type="ECO:0000256" key="14">
    <source>
        <dbReference type="ARBA" id="ARBA00022692"/>
    </source>
</evidence>
<sequence length="849" mass="96372">MRVRGIRKNYQHLLTGGILLLGILMICKATEKLWVTVYYGVPVWKNASTTLFCASDAKAYDTEVHNVWATHACVPTDPNPRELVLENVTENFNMWKNDMVEQMHEDIISLWDQSLKPCVKLTPLCVTLNCTDYNGNTTNTNSSIKMEKGEIKNCSFNVTTNIRDKVQKQNALLYKVDIVPIGKDNTSYRLISCNTSSLTQACPKISFDPIPIHYCAPAGFAIIKCNNKTFSGTGPCTNVSTVQCTHGIRPVVSTQLLLNGSLAEEEVVVRSENFTNNAKIIIVQLNKSVEINCTRPNNNTRKSIHFGPGRTFYATGDIIGNIRQAHCNISRALWNTTLKQIVEKLREQYVNKSIVFNHSSGGDPEIVMHSFNCGGEFFYCNTTQLFNSTWNITDTEVSTNVNGNDTITLPCRIKQIINMWQEVGKAMYAPPRVGQIKCSSNITGLLLTRDGGNTDNGTEVFRPGGGNMKDNWRSELYKYKVVRIEPLGIAPTKAKRRVVQREKRAVGFGAVFLGFLGAAGSTMGAASITLTVQARQLLSGIVQQQNNLLRAIEAQQHLLQLTVWGIKQLQARVLAVERYLKDQQLLGIWGCSGKLICTTTVPWNTSWSNKSLEQIWQNMTWMEWEKEIDNYTNVIYNLIEESQRQQEKNELELLELDKWASLWNWFDITNWLWYIKIFIMIVGGLVGLRIVFAVLSIVNRVRQGYSPLSFQTHLPGPREPDRPEGIEEEGGERDRDRSRRSVDGFLVLIWVDLRSLFLFSYHRLRDLLLIVTRIVELLGRRGWEALKYWWNLLQYWSQELKNSAISLLNATAIAVAEGTDRIIEIAQRAFRAILHIPVRIRQGLERALL</sequence>
<evidence type="ECO:0000256" key="18">
    <source>
        <dbReference type="ARBA" id="ARBA00022844"/>
    </source>
</evidence>
<feature type="site" description="Cleavage; by host furin" evidence="33">
    <location>
        <begin position="504"/>
        <end position="505"/>
    </location>
</feature>
<evidence type="ECO:0000256" key="30">
    <source>
        <dbReference type="ARBA" id="ARBA00023288"/>
    </source>
</evidence>
<keyword evidence="13 33" id="KW-0165">Cleavage on pair of basic residues</keyword>
<evidence type="ECO:0000256" key="7">
    <source>
        <dbReference type="ARBA" id="ARBA00022506"/>
    </source>
</evidence>
<feature type="disulfide bond" evidence="33">
    <location>
        <begin position="225"/>
        <end position="236"/>
    </location>
</feature>
<evidence type="ECO:0000259" key="37">
    <source>
        <dbReference type="Pfam" id="PF00517"/>
    </source>
</evidence>
<feature type="region of interest" description="Fusion peptide" evidence="33">
    <location>
        <begin position="505"/>
        <end position="525"/>
    </location>
</feature>
<dbReference type="GO" id="GO:0019031">
    <property type="term" value="C:viral envelope"/>
    <property type="evidence" value="ECO:0007669"/>
    <property type="project" value="UniProtKB-KW"/>
</dbReference>
<evidence type="ECO:0000256" key="35">
    <source>
        <dbReference type="SAM" id="MobiDB-lite"/>
    </source>
</evidence>
<keyword evidence="23 33" id="KW-1039">Host endosome</keyword>
<comment type="function">
    <text evidence="33">Surface protein gp120: Attaches the virus to the host lymphoid cell by binding to the primary receptor CD4. This interaction induces a structural rearrangement creating a high affinity binding site for a chemokine coreceptor like CXCR4 and/or CCR5. Acts as a ligand for CD209/DC-SIGN and CLEC4M/DC-SIGNR, which are respectively found on dendritic cells (DCs), and on endothelial cells of liver sinusoids and lymph node sinuses. These interactions allow capture of viral particles at mucosal surfaces by these cells and subsequent transmission to permissive cells. HIV subverts the migration properties of dendritic cells to gain access to CD4+ T-cells in lymph nodes. Virus transmission to permissive T-cells occurs either in trans (without DCs infection, through viral capture and transmission), or in cis (following DCs productive infection, through the usual CD4-gp120 interaction), thereby inducing a robust infection. In trans infection, bound virions remain infectious over days and it is proposed that they are not degraded, but protected in non-lysosomal acidic organelles within the DCs close to the cell membrane thus contributing to the viral infectious potential during DCs' migration from the periphery to the lymphoid tissues. On arrival at lymphoid tissues, intact virions recycle back to DCs' cell surface allowing virus transmission to CD4+ T-cells.</text>
</comment>
<keyword evidence="24 33" id="KW-0175">Coiled coil</keyword>
<dbReference type="GO" id="GO:0039654">
    <property type="term" value="P:fusion of virus membrane with host endosome membrane"/>
    <property type="evidence" value="ECO:0007669"/>
    <property type="project" value="UniProtKB-UniRule"/>
</dbReference>
<evidence type="ECO:0000256" key="33">
    <source>
        <dbReference type="HAMAP-Rule" id="MF_04083"/>
    </source>
</evidence>
<feature type="disulfide bond" evidence="33">
    <location>
        <begin position="591"/>
        <end position="597"/>
    </location>
</feature>
<keyword evidence="9 33" id="KW-1032">Host cell membrane</keyword>
<feature type="disulfide bond" evidence="33">
    <location>
        <begin position="215"/>
        <end position="244"/>
    </location>
</feature>
<feature type="chain" id="PRO_5023557434" description="Transmembrane protein gp41" evidence="33">
    <location>
        <begin position="505"/>
        <end position="849"/>
    </location>
</feature>
<reference evidence="38" key="1">
    <citation type="journal article" date="2015" name="Retrovirology">
        <title>Recombination elevates the effective evolutionary rate and facilitates the establishment of HIV-1 infection in infants after mother-to-child transmission.</title>
        <authorList>
            <person name="Sanborn K.B."/>
            <person name="Somasundaran M."/>
            <person name="Luzuriaga K."/>
            <person name="Leitner T."/>
        </authorList>
    </citation>
    <scope>NUCLEOTIDE SEQUENCE</scope>
    <source>
        <strain evidence="38">P1046_14.85_11C</strain>
    </source>
</reference>
<evidence type="ECO:0000256" key="22">
    <source>
        <dbReference type="ARBA" id="ARBA00022989"/>
    </source>
</evidence>
<evidence type="ECO:0000256" key="20">
    <source>
        <dbReference type="ARBA" id="ARBA00022879"/>
    </source>
</evidence>